<evidence type="ECO:0000313" key="3">
    <source>
        <dbReference type="Proteomes" id="UP000800093"/>
    </source>
</evidence>
<protein>
    <submittedName>
        <fullName evidence="2">Uncharacterized protein</fullName>
    </submittedName>
</protein>
<evidence type="ECO:0000256" key="1">
    <source>
        <dbReference type="SAM" id="Phobius"/>
    </source>
</evidence>
<accession>A0A9P4KCK8</accession>
<feature type="transmembrane region" description="Helical" evidence="1">
    <location>
        <begin position="451"/>
        <end position="473"/>
    </location>
</feature>
<sequence>MNPSTSYHDWIKLLIHSGYGNLKILEKTLMQYPEYNDAACTLLKFSNEEDLEENPRGALDADFDASLIGKSRRVFVIEGLSRDLVGKAGSAFDIEPEFFAGHLRASNWEHYDGRCNAMMLPSIRKQASFWTLEYWECIQMTGPYRLGRARLETTQPLFRRMFVRSPCGHGVQRCTVALVNRFVSMWERRSEGGCYDAVVLVDTPLPKDLKFQYDDVNSREDHRAYWVPYGDGPLSFANLEARRRFLDNYPVDLEDRPGSVKDSLLWRLKSPTHCSFPLVAHIIVLRRDFESVSLDNLTNDQVRTADVKGALKDLGSCRNLFERCSVIMRRNIGHLKMSPEATKFSIDHASTMPELLLLDWKFISSEIEHCIKETDQFINIRLASLSVLDSKRSREDSERASRDSERSVQLSESSNQLIKLGQLLILVFTPASFAHGLFSMGGDFLPGNKRFWVFFAVAVPLSIITQLMFFIWTRTTSRNSDRRVSTLKYE</sequence>
<gene>
    <name evidence="2" type="ORF">CC78DRAFT_614590</name>
</gene>
<dbReference type="Proteomes" id="UP000800093">
    <property type="component" value="Unassembled WGS sequence"/>
</dbReference>
<dbReference type="OrthoDB" id="5428055at2759"/>
<dbReference type="EMBL" id="ML986595">
    <property type="protein sequence ID" value="KAF2266769.1"/>
    <property type="molecule type" value="Genomic_DNA"/>
</dbReference>
<name>A0A9P4KCK8_9PLEO</name>
<evidence type="ECO:0000313" key="2">
    <source>
        <dbReference type="EMBL" id="KAF2266769.1"/>
    </source>
</evidence>
<organism evidence="2 3">
    <name type="scientific">Lojkania enalia</name>
    <dbReference type="NCBI Taxonomy" id="147567"/>
    <lineage>
        <taxon>Eukaryota</taxon>
        <taxon>Fungi</taxon>
        <taxon>Dikarya</taxon>
        <taxon>Ascomycota</taxon>
        <taxon>Pezizomycotina</taxon>
        <taxon>Dothideomycetes</taxon>
        <taxon>Pleosporomycetidae</taxon>
        <taxon>Pleosporales</taxon>
        <taxon>Pleosporales incertae sedis</taxon>
        <taxon>Lojkania</taxon>
    </lineage>
</organism>
<keyword evidence="1" id="KW-0472">Membrane</keyword>
<reference evidence="3" key="1">
    <citation type="journal article" date="2020" name="Stud. Mycol.">
        <title>101 Dothideomycetes genomes: A test case for predicting lifestyles and emergence of pathogens.</title>
        <authorList>
            <person name="Haridas S."/>
            <person name="Albert R."/>
            <person name="Binder M."/>
            <person name="Bloem J."/>
            <person name="LaButti K."/>
            <person name="Salamov A."/>
            <person name="Andreopoulos B."/>
            <person name="Baker S."/>
            <person name="Barry K."/>
            <person name="Bills G."/>
            <person name="Bluhm B."/>
            <person name="Cannon C."/>
            <person name="Castanera R."/>
            <person name="Culley D."/>
            <person name="Daum C."/>
            <person name="Ezra D."/>
            <person name="Gonzalez J."/>
            <person name="Henrissat B."/>
            <person name="Kuo A."/>
            <person name="Liang C."/>
            <person name="Lipzen A."/>
            <person name="Lutzoni F."/>
            <person name="Magnuson J."/>
            <person name="Mondo S."/>
            <person name="Nolan M."/>
            <person name="Ohm R."/>
            <person name="Pangilinan J."/>
            <person name="Park H.-J."/>
            <person name="Ramirez L."/>
            <person name="Alfaro M."/>
            <person name="Sun H."/>
            <person name="Tritt A."/>
            <person name="Yoshinaga Y."/>
            <person name="Zwiers L.-H."/>
            <person name="Turgeon B."/>
            <person name="Goodwin S."/>
            <person name="Spatafora J."/>
            <person name="Crous P."/>
            <person name="Grigoriev I."/>
        </authorList>
    </citation>
    <scope>NUCLEOTIDE SEQUENCE [LARGE SCALE GENOMIC DNA]</scope>
    <source>
        <strain evidence="3">CBS 304.66</strain>
    </source>
</reference>
<dbReference type="AlphaFoldDB" id="A0A9P4KCK8"/>
<keyword evidence="3" id="KW-1185">Reference proteome</keyword>
<comment type="caution">
    <text evidence="2">The sequence shown here is derived from an EMBL/GenBank/DDBJ whole genome shotgun (WGS) entry which is preliminary data.</text>
</comment>
<keyword evidence="1" id="KW-1133">Transmembrane helix</keyword>
<keyword evidence="1" id="KW-0812">Transmembrane</keyword>
<dbReference type="Gene3D" id="1.20.58.340">
    <property type="entry name" value="Magnesium transport protein CorA, transmembrane region"/>
    <property type="match status" value="1"/>
</dbReference>
<proteinExistence type="predicted"/>